<comment type="caution">
    <text evidence="2">The sequence shown here is derived from an EMBL/GenBank/DDBJ whole genome shotgun (WGS) entry which is preliminary data.</text>
</comment>
<feature type="compositionally biased region" description="Low complexity" evidence="1">
    <location>
        <begin position="83"/>
        <end position="92"/>
    </location>
</feature>
<gene>
    <name evidence="2" type="ORF">PCOR1329_LOCUS43242</name>
</gene>
<name>A0ABN9TYV8_9DINO</name>
<organism evidence="2 3">
    <name type="scientific">Prorocentrum cordatum</name>
    <dbReference type="NCBI Taxonomy" id="2364126"/>
    <lineage>
        <taxon>Eukaryota</taxon>
        <taxon>Sar</taxon>
        <taxon>Alveolata</taxon>
        <taxon>Dinophyceae</taxon>
        <taxon>Prorocentrales</taxon>
        <taxon>Prorocentraceae</taxon>
        <taxon>Prorocentrum</taxon>
    </lineage>
</organism>
<accession>A0ABN9TYV8</accession>
<evidence type="ECO:0000256" key="1">
    <source>
        <dbReference type="SAM" id="MobiDB-lite"/>
    </source>
</evidence>
<proteinExistence type="predicted"/>
<reference evidence="2" key="1">
    <citation type="submission" date="2023-10" db="EMBL/GenBank/DDBJ databases">
        <authorList>
            <person name="Chen Y."/>
            <person name="Shah S."/>
            <person name="Dougan E. K."/>
            <person name="Thang M."/>
            <person name="Chan C."/>
        </authorList>
    </citation>
    <scope>NUCLEOTIDE SEQUENCE [LARGE SCALE GENOMIC DNA]</scope>
</reference>
<feature type="non-terminal residue" evidence="2">
    <location>
        <position position="1"/>
    </location>
</feature>
<feature type="region of interest" description="Disordered" evidence="1">
    <location>
        <begin position="83"/>
        <end position="115"/>
    </location>
</feature>
<feature type="region of interest" description="Disordered" evidence="1">
    <location>
        <begin position="1"/>
        <end position="46"/>
    </location>
</feature>
<protein>
    <submittedName>
        <fullName evidence="2">Uncharacterized protein</fullName>
    </submittedName>
</protein>
<keyword evidence="3" id="KW-1185">Reference proteome</keyword>
<dbReference type="EMBL" id="CAUYUJ010015194">
    <property type="protein sequence ID" value="CAK0850968.1"/>
    <property type="molecule type" value="Genomic_DNA"/>
</dbReference>
<feature type="compositionally biased region" description="Basic and acidic residues" evidence="1">
    <location>
        <begin position="32"/>
        <end position="46"/>
    </location>
</feature>
<evidence type="ECO:0000313" key="3">
    <source>
        <dbReference type="Proteomes" id="UP001189429"/>
    </source>
</evidence>
<sequence length="178" mass="18272">EPRGPAPATAPSRDTGSMAFPPGRSGDADTAAEERERRQKELARDEELAAQLCGDLRLTSPAEHGAPCAEAPLPRVGDGALAARAPAEAARGGSLGPADFGAAASCGQEPDHTGISDGTHSGVEYHAMDSDGDDAFLEPPRTNVMGTAQVMCRALTTLVMSWRSPPTVPGDSLTARLG</sequence>
<dbReference type="Proteomes" id="UP001189429">
    <property type="component" value="Unassembled WGS sequence"/>
</dbReference>
<evidence type="ECO:0000313" key="2">
    <source>
        <dbReference type="EMBL" id="CAK0850968.1"/>
    </source>
</evidence>